<dbReference type="EMBL" id="MSDU01000003">
    <property type="protein sequence ID" value="OLN24065.1"/>
    <property type="molecule type" value="Genomic_DNA"/>
</dbReference>
<feature type="domain" description="Penicillin-binding protein transpeptidase" evidence="8">
    <location>
        <begin position="348"/>
        <end position="650"/>
    </location>
</feature>
<dbReference type="GO" id="GO:0046677">
    <property type="term" value="P:response to antibiotic"/>
    <property type="evidence" value="ECO:0007669"/>
    <property type="project" value="InterPro"/>
</dbReference>
<proteinExistence type="inferred from homology"/>
<dbReference type="PANTHER" id="PTHR30627:SF25">
    <property type="entry name" value="PENICILLIN-BINDING PROTEIN 3"/>
    <property type="match status" value="1"/>
</dbReference>
<keyword evidence="12" id="KW-1185">Reference proteome</keyword>
<comment type="caution">
    <text evidence="11">The sequence shown here is derived from an EMBL/GenBank/DDBJ whole genome shotgun (WGS) entry which is preliminary data.</text>
</comment>
<evidence type="ECO:0000313" key="11">
    <source>
        <dbReference type="EMBL" id="OLN24065.1"/>
    </source>
</evidence>
<comment type="pathway">
    <text evidence="2">Cell wall biogenesis; peptidoglycan biosynthesis.</text>
</comment>
<dbReference type="PROSITE" id="PS51257">
    <property type="entry name" value="PROKAR_LIPOPROTEIN"/>
    <property type="match status" value="1"/>
</dbReference>
<dbReference type="GO" id="GO:0005886">
    <property type="term" value="C:plasma membrane"/>
    <property type="evidence" value="ECO:0007669"/>
    <property type="project" value="TreeGrafter"/>
</dbReference>
<comment type="subcellular location">
    <subcellularLocation>
        <location evidence="1">Membrane</location>
    </subcellularLocation>
</comment>
<dbReference type="SUPFAM" id="SSF54427">
    <property type="entry name" value="NTF2-like"/>
    <property type="match status" value="1"/>
</dbReference>
<feature type="domain" description="NTF2-like N-terminal transpeptidase" evidence="10">
    <location>
        <begin position="24"/>
        <end position="146"/>
    </location>
</feature>
<accession>A0A1Q8Q9W8</accession>
<dbReference type="GO" id="GO:0071555">
    <property type="term" value="P:cell wall organization"/>
    <property type="evidence" value="ECO:0007669"/>
    <property type="project" value="TreeGrafter"/>
</dbReference>
<dbReference type="InterPro" id="IPR032710">
    <property type="entry name" value="NTF2-like_dom_sf"/>
</dbReference>
<evidence type="ECO:0000313" key="12">
    <source>
        <dbReference type="Proteomes" id="UP000185568"/>
    </source>
</evidence>
<dbReference type="EC" id="3.4.16.4" evidence="4"/>
<dbReference type="Proteomes" id="UP000185568">
    <property type="component" value="Unassembled WGS sequence"/>
</dbReference>
<evidence type="ECO:0000256" key="6">
    <source>
        <dbReference type="ARBA" id="ARBA00034000"/>
    </source>
</evidence>
<dbReference type="STRING" id="1714264.BTO30_01200"/>
<gene>
    <name evidence="11" type="ORF">BTO30_01200</name>
</gene>
<organism evidence="11 12">
    <name type="scientific">Domibacillus antri</name>
    <dbReference type="NCBI Taxonomy" id="1714264"/>
    <lineage>
        <taxon>Bacteria</taxon>
        <taxon>Bacillati</taxon>
        <taxon>Bacillota</taxon>
        <taxon>Bacilli</taxon>
        <taxon>Bacillales</taxon>
        <taxon>Bacillaceae</taxon>
        <taxon>Domibacillus</taxon>
    </lineage>
</organism>
<dbReference type="InterPro" id="IPR001460">
    <property type="entry name" value="PCN-bd_Tpept"/>
</dbReference>
<keyword evidence="5" id="KW-0472">Membrane</keyword>
<dbReference type="Pfam" id="PF05223">
    <property type="entry name" value="MecA_N"/>
    <property type="match status" value="1"/>
</dbReference>
<evidence type="ECO:0000256" key="7">
    <source>
        <dbReference type="SAM" id="SignalP"/>
    </source>
</evidence>
<dbReference type="InterPro" id="IPR005311">
    <property type="entry name" value="PBP_dimer"/>
</dbReference>
<dbReference type="RefSeq" id="WP_075396883.1">
    <property type="nucleotide sequence ID" value="NZ_MSDU01000003.1"/>
</dbReference>
<feature type="chain" id="PRO_5012389780" description="serine-type D-Ala-D-Ala carboxypeptidase" evidence="7">
    <location>
        <begin position="25"/>
        <end position="663"/>
    </location>
</feature>
<dbReference type="SUPFAM" id="SSF56601">
    <property type="entry name" value="beta-lactamase/transpeptidase-like"/>
    <property type="match status" value="1"/>
</dbReference>
<dbReference type="AlphaFoldDB" id="A0A1Q8Q9W8"/>
<dbReference type="GO" id="GO:0009252">
    <property type="term" value="P:peptidoglycan biosynthetic process"/>
    <property type="evidence" value="ECO:0007669"/>
    <property type="project" value="UniProtKB-UniPathway"/>
</dbReference>
<evidence type="ECO:0000256" key="3">
    <source>
        <dbReference type="ARBA" id="ARBA00007171"/>
    </source>
</evidence>
<evidence type="ECO:0000259" key="9">
    <source>
        <dbReference type="Pfam" id="PF03717"/>
    </source>
</evidence>
<dbReference type="UniPathway" id="UPA00219"/>
<evidence type="ECO:0000259" key="8">
    <source>
        <dbReference type="Pfam" id="PF00905"/>
    </source>
</evidence>
<feature type="signal peptide" evidence="7">
    <location>
        <begin position="1"/>
        <end position="24"/>
    </location>
</feature>
<sequence length="663" mass="72133">MKQIAVLFLLFAVLLISGCGGPKAPEDRFSSYINAWKTGNFEDMYTYFTEETKQQMNKQDFIERYEKLNNDLELSVKDIVIPGDQDIQKDNEQTVRLPFAVDMDSAAGNISFEKEAVMKLEETEDGEEWFIDWDPSYFLPELEEGDKVRIQTLEGERGRIFDRNGSSLAVNGTAVQIGATAGEMDDAGKKQLAGVLGLSIEEINEQLAQSWVQDGYFVPLKTVASGEDALVQKATAIPGATTSSKAVRVYPYGPSAAHLTGYVGEINAEELKGNKGYKEGDQIGKRGLEQLFEKELKEKDGVQIFIEKEKEEPVIIAKTEPKNGKDMQVTINAELQKLMYAKMGGEAGTASAVNPKTGEVLAALSSPSFDPNEFSRGISGERYTQLQDDPLQPLLNRFAAAYSPGSTIKPITAAAAIRAGKLDPASGKEIAGLQWQKDSSWGNYYVTRVSESTAPVTLESALVASDNIYFAMAALDTGAEQMKKGLESFGFGEEFPFTYPLRASQLSNSGEFDSEILLADTGYGQGEVLTSMTHLAAAYGTFLNEGNMMKPILLLHEKPSVWKKDLVTNEQAAIIRKGLRGVVENGTAKAANVEGMAISGKTGTAEIKSEQGTTGKENGLFVAYDANEPDFVIALLVEDAAGQGGSKAAVNKVSDFFVEWKNY</sequence>
<dbReference type="InterPro" id="IPR012338">
    <property type="entry name" value="Beta-lactam/transpept-like"/>
</dbReference>
<dbReference type="InterPro" id="IPR050515">
    <property type="entry name" value="Beta-lactam/transpept"/>
</dbReference>
<dbReference type="Gene3D" id="3.40.710.10">
    <property type="entry name" value="DD-peptidase/beta-lactamase superfamily"/>
    <property type="match status" value="1"/>
</dbReference>
<comment type="catalytic activity">
    <reaction evidence="6">
        <text>Preferential cleavage: (Ac)2-L-Lys-D-Ala-|-D-Ala. Also transpeptidation of peptidyl-alanyl moieties that are N-acyl substituents of D-alanine.</text>
        <dbReference type="EC" id="3.4.16.4"/>
    </reaction>
</comment>
<dbReference type="GO" id="GO:0008658">
    <property type="term" value="F:penicillin binding"/>
    <property type="evidence" value="ECO:0007669"/>
    <property type="project" value="InterPro"/>
</dbReference>
<evidence type="ECO:0000259" key="10">
    <source>
        <dbReference type="Pfam" id="PF05223"/>
    </source>
</evidence>
<dbReference type="GO" id="GO:0009002">
    <property type="term" value="F:serine-type D-Ala-D-Ala carboxypeptidase activity"/>
    <property type="evidence" value="ECO:0007669"/>
    <property type="project" value="UniProtKB-EC"/>
</dbReference>
<evidence type="ECO:0000256" key="5">
    <source>
        <dbReference type="ARBA" id="ARBA00023136"/>
    </source>
</evidence>
<name>A0A1Q8Q9W8_9BACI</name>
<evidence type="ECO:0000256" key="1">
    <source>
        <dbReference type="ARBA" id="ARBA00004370"/>
    </source>
</evidence>
<dbReference type="Gene3D" id="3.10.450.100">
    <property type="entry name" value="NTF2-like, domain 1"/>
    <property type="match status" value="1"/>
</dbReference>
<keyword evidence="7" id="KW-0732">Signal</keyword>
<feature type="domain" description="Penicillin-binding protein dimerisation" evidence="9">
    <location>
        <begin position="154"/>
        <end position="309"/>
    </location>
</feature>
<comment type="similarity">
    <text evidence="3">Belongs to the transpeptidase family.</text>
</comment>
<evidence type="ECO:0000256" key="4">
    <source>
        <dbReference type="ARBA" id="ARBA00012448"/>
    </source>
</evidence>
<dbReference type="Pfam" id="PF00905">
    <property type="entry name" value="Transpeptidase"/>
    <property type="match status" value="1"/>
</dbReference>
<dbReference type="Gene3D" id="3.90.1310.10">
    <property type="entry name" value="Penicillin-binding protein 2a (Domain 2)"/>
    <property type="match status" value="1"/>
</dbReference>
<protein>
    <recommendedName>
        <fullName evidence="4">serine-type D-Ala-D-Ala carboxypeptidase</fullName>
        <ecNumber evidence="4">3.4.16.4</ecNumber>
    </recommendedName>
</protein>
<dbReference type="SUPFAM" id="SSF56519">
    <property type="entry name" value="Penicillin binding protein dimerisation domain"/>
    <property type="match status" value="1"/>
</dbReference>
<dbReference type="Gene3D" id="3.30.1390.30">
    <property type="entry name" value="Penicillin-binding protein 2a, domain 3"/>
    <property type="match status" value="1"/>
</dbReference>
<dbReference type="GO" id="GO:0071972">
    <property type="term" value="F:peptidoglycan L,D-transpeptidase activity"/>
    <property type="evidence" value="ECO:0007669"/>
    <property type="project" value="TreeGrafter"/>
</dbReference>
<dbReference type="InterPro" id="IPR036138">
    <property type="entry name" value="PBP_dimer_sf"/>
</dbReference>
<dbReference type="InterPro" id="IPR007887">
    <property type="entry name" value="MecA_N"/>
</dbReference>
<evidence type="ECO:0000256" key="2">
    <source>
        <dbReference type="ARBA" id="ARBA00004752"/>
    </source>
</evidence>
<dbReference type="Pfam" id="PF03717">
    <property type="entry name" value="PBP_dimer"/>
    <property type="match status" value="1"/>
</dbReference>
<dbReference type="PANTHER" id="PTHR30627">
    <property type="entry name" value="PEPTIDOGLYCAN D,D-TRANSPEPTIDASE"/>
    <property type="match status" value="1"/>
</dbReference>
<reference evidence="11 12" key="1">
    <citation type="submission" date="2016-12" db="EMBL/GenBank/DDBJ databases">
        <title>Domibacillus antri genome sequencing.</title>
        <authorList>
            <person name="Verma A."/>
            <person name="Krishnamurthi S."/>
        </authorList>
    </citation>
    <scope>NUCLEOTIDE SEQUENCE [LARGE SCALE GENOMIC DNA]</scope>
    <source>
        <strain evidence="11 12">XD80</strain>
    </source>
</reference>